<feature type="domain" description="Protein kinase" evidence="7">
    <location>
        <begin position="19"/>
        <end position="342"/>
    </location>
</feature>
<keyword evidence="3" id="KW-0808">Transferase</keyword>
<dbReference type="AlphaFoldDB" id="A0A3M7L0W5"/>
<keyword evidence="5" id="KW-0418">Kinase</keyword>
<dbReference type="PROSITE" id="PS01351">
    <property type="entry name" value="MAPK"/>
    <property type="match status" value="1"/>
</dbReference>
<evidence type="ECO:0000256" key="1">
    <source>
        <dbReference type="ARBA" id="ARBA00008832"/>
    </source>
</evidence>
<keyword evidence="4" id="KW-0547">Nucleotide-binding</keyword>
<name>A0A3M7L0W5_AUXPR</name>
<evidence type="ECO:0000313" key="8">
    <source>
        <dbReference type="EMBL" id="RMZ55096.1"/>
    </source>
</evidence>
<protein>
    <recommendedName>
        <fullName evidence="7">Protein kinase domain-containing protein</fullName>
    </recommendedName>
</protein>
<evidence type="ECO:0000256" key="5">
    <source>
        <dbReference type="ARBA" id="ARBA00022777"/>
    </source>
</evidence>
<dbReference type="Proteomes" id="UP000279271">
    <property type="component" value="Unassembled WGS sequence"/>
</dbReference>
<sequence>MAQMEQKDFFAEATESQRYKITEVIGKGSYGIVASEKVAIKKITNVFDHVSDATRILREIKLLRLLRHPDIVEIKHIMLPPSMHDFKDIYVVFELMETDLHQVIKANDDLTPEHHQFFLYQMLRGLKYIHSAKVFHRDLKPKNILANSDCKLKICDFGLARPAFNDMPQTVFWTDYVATRWYRAPELCGSFFTKYTPAIDIWMDNFKRQFAHLEAGGRGQDKHLGQATSLPRERVRDFQSEAAKYMSRGAHHMSGVVGATAYGAAPAYSNSVDMEDASKAIEMVRGEGLGMATSSLCIAVSLGRIVSAPLHAQSYPLANLQLGSSVEKMSVMDAANGYPTTT</sequence>
<dbReference type="GO" id="GO:0004707">
    <property type="term" value="F:MAP kinase activity"/>
    <property type="evidence" value="ECO:0007669"/>
    <property type="project" value="InterPro"/>
</dbReference>
<comment type="similarity">
    <text evidence="1">Belongs to the protein kinase superfamily. CMGC Ser/Thr protein kinase family. MAP kinase subfamily.</text>
</comment>
<dbReference type="InterPro" id="IPR050117">
    <property type="entry name" value="MAPK"/>
</dbReference>
<evidence type="ECO:0000256" key="3">
    <source>
        <dbReference type="ARBA" id="ARBA00022679"/>
    </source>
</evidence>
<evidence type="ECO:0000259" key="7">
    <source>
        <dbReference type="PROSITE" id="PS50011"/>
    </source>
</evidence>
<dbReference type="FunFam" id="3.30.200.20:FF:000046">
    <property type="entry name" value="Mitogen-activated protein kinase"/>
    <property type="match status" value="1"/>
</dbReference>
<dbReference type="InterPro" id="IPR000719">
    <property type="entry name" value="Prot_kinase_dom"/>
</dbReference>
<dbReference type="SMART" id="SM00220">
    <property type="entry name" value="S_TKc"/>
    <property type="match status" value="1"/>
</dbReference>
<organism evidence="8 9">
    <name type="scientific">Auxenochlorella protothecoides</name>
    <name type="common">Green microalga</name>
    <name type="synonym">Chlorella protothecoides</name>
    <dbReference type="NCBI Taxonomy" id="3075"/>
    <lineage>
        <taxon>Eukaryota</taxon>
        <taxon>Viridiplantae</taxon>
        <taxon>Chlorophyta</taxon>
        <taxon>core chlorophytes</taxon>
        <taxon>Trebouxiophyceae</taxon>
        <taxon>Chlorellales</taxon>
        <taxon>Chlorellaceae</taxon>
        <taxon>Auxenochlorella</taxon>
    </lineage>
</organism>
<dbReference type="Pfam" id="PF00069">
    <property type="entry name" value="Pkinase"/>
    <property type="match status" value="1"/>
</dbReference>
<feature type="non-terminal residue" evidence="8">
    <location>
        <position position="342"/>
    </location>
</feature>
<accession>A0A3M7L0W5</accession>
<reference evidence="9" key="1">
    <citation type="journal article" date="2018" name="Algal Res.">
        <title>Characterization of plant carbon substrate utilization by Auxenochlorella protothecoides.</title>
        <authorList>
            <person name="Vogler B.W."/>
            <person name="Starkenburg S.R."/>
            <person name="Sudasinghe N."/>
            <person name="Schambach J.Y."/>
            <person name="Rollin J.A."/>
            <person name="Pattathil S."/>
            <person name="Barry A.N."/>
        </authorList>
    </citation>
    <scope>NUCLEOTIDE SEQUENCE [LARGE SCALE GENOMIC DNA]</scope>
    <source>
        <strain evidence="9">UTEX 25</strain>
    </source>
</reference>
<dbReference type="InterPro" id="IPR003527">
    <property type="entry name" value="MAP_kinase_CS"/>
</dbReference>
<dbReference type="Gene3D" id="3.30.200.20">
    <property type="entry name" value="Phosphorylase Kinase, domain 1"/>
    <property type="match status" value="1"/>
</dbReference>
<dbReference type="InterPro" id="IPR011009">
    <property type="entry name" value="Kinase-like_dom_sf"/>
</dbReference>
<keyword evidence="6" id="KW-0067">ATP-binding</keyword>
<dbReference type="PROSITE" id="PS50011">
    <property type="entry name" value="PROTEIN_KINASE_DOM"/>
    <property type="match status" value="1"/>
</dbReference>
<evidence type="ECO:0000256" key="4">
    <source>
        <dbReference type="ARBA" id="ARBA00022741"/>
    </source>
</evidence>
<dbReference type="PANTHER" id="PTHR24055">
    <property type="entry name" value="MITOGEN-ACTIVATED PROTEIN KINASE"/>
    <property type="match status" value="1"/>
</dbReference>
<proteinExistence type="inferred from homology"/>
<dbReference type="FunFam" id="1.10.510.10:FF:000624">
    <property type="entry name" value="Mitogen-activated protein kinase"/>
    <property type="match status" value="1"/>
</dbReference>
<dbReference type="Gene3D" id="1.10.510.10">
    <property type="entry name" value="Transferase(Phosphotransferase) domain 1"/>
    <property type="match status" value="1"/>
</dbReference>
<gene>
    <name evidence="8" type="ORF">APUTEX25_005722</name>
</gene>
<evidence type="ECO:0000256" key="2">
    <source>
        <dbReference type="ARBA" id="ARBA00022527"/>
    </source>
</evidence>
<dbReference type="EMBL" id="QOKY01000171">
    <property type="protein sequence ID" value="RMZ55096.1"/>
    <property type="molecule type" value="Genomic_DNA"/>
</dbReference>
<keyword evidence="2" id="KW-0723">Serine/threonine-protein kinase</keyword>
<comment type="caution">
    <text evidence="8">The sequence shown here is derived from an EMBL/GenBank/DDBJ whole genome shotgun (WGS) entry which is preliminary data.</text>
</comment>
<dbReference type="GO" id="GO:0005524">
    <property type="term" value="F:ATP binding"/>
    <property type="evidence" value="ECO:0007669"/>
    <property type="project" value="UniProtKB-KW"/>
</dbReference>
<evidence type="ECO:0000256" key="6">
    <source>
        <dbReference type="ARBA" id="ARBA00022840"/>
    </source>
</evidence>
<dbReference type="SUPFAM" id="SSF56112">
    <property type="entry name" value="Protein kinase-like (PK-like)"/>
    <property type="match status" value="1"/>
</dbReference>
<evidence type="ECO:0000313" key="9">
    <source>
        <dbReference type="Proteomes" id="UP000279271"/>
    </source>
</evidence>